<feature type="region of interest" description="Disordered" evidence="1">
    <location>
        <begin position="1160"/>
        <end position="1282"/>
    </location>
</feature>
<dbReference type="SMART" id="SM00444">
    <property type="entry name" value="GYF"/>
    <property type="match status" value="1"/>
</dbReference>
<accession>A0A9D5HND1</accession>
<dbReference type="EMBL" id="JAGGNH010000002">
    <property type="protein sequence ID" value="KAJ0981917.1"/>
    <property type="molecule type" value="Genomic_DNA"/>
</dbReference>
<feature type="region of interest" description="Disordered" evidence="1">
    <location>
        <begin position="1300"/>
        <end position="1319"/>
    </location>
</feature>
<feature type="domain" description="GYF" evidence="2">
    <location>
        <begin position="569"/>
        <end position="620"/>
    </location>
</feature>
<organism evidence="3 4">
    <name type="scientific">Dioscorea zingiberensis</name>
    <dbReference type="NCBI Taxonomy" id="325984"/>
    <lineage>
        <taxon>Eukaryota</taxon>
        <taxon>Viridiplantae</taxon>
        <taxon>Streptophyta</taxon>
        <taxon>Embryophyta</taxon>
        <taxon>Tracheophyta</taxon>
        <taxon>Spermatophyta</taxon>
        <taxon>Magnoliopsida</taxon>
        <taxon>Liliopsida</taxon>
        <taxon>Dioscoreales</taxon>
        <taxon>Dioscoreaceae</taxon>
        <taxon>Dioscorea</taxon>
    </lineage>
</organism>
<feature type="compositionally biased region" description="Polar residues" evidence="1">
    <location>
        <begin position="1271"/>
        <end position="1282"/>
    </location>
</feature>
<dbReference type="Gene3D" id="3.30.1490.40">
    <property type="match status" value="1"/>
</dbReference>
<feature type="compositionally biased region" description="Basic and acidic residues" evidence="1">
    <location>
        <begin position="407"/>
        <end position="418"/>
    </location>
</feature>
<feature type="region of interest" description="Disordered" evidence="1">
    <location>
        <begin position="1621"/>
        <end position="1691"/>
    </location>
</feature>
<dbReference type="PROSITE" id="PS50829">
    <property type="entry name" value="GYF"/>
    <property type="match status" value="1"/>
</dbReference>
<feature type="region of interest" description="Disordered" evidence="1">
    <location>
        <begin position="386"/>
        <end position="418"/>
    </location>
</feature>
<dbReference type="InterPro" id="IPR003169">
    <property type="entry name" value="GYF"/>
</dbReference>
<feature type="compositionally biased region" description="Polar residues" evidence="1">
    <location>
        <begin position="1657"/>
        <end position="1676"/>
    </location>
</feature>
<dbReference type="PANTHER" id="PTHR47471:SF1">
    <property type="entry name" value="PROTEIN ESSENTIAL FOR POTEXVIRUS ACCUMULATION 1"/>
    <property type="match status" value="1"/>
</dbReference>
<feature type="region of interest" description="Disordered" evidence="1">
    <location>
        <begin position="1"/>
        <end position="293"/>
    </location>
</feature>
<dbReference type="InterPro" id="IPR035445">
    <property type="entry name" value="GYF-like_dom_sf"/>
</dbReference>
<sequence>MAGHSNADTLRDLNVDTSRSPILKDMHGSDNPIPLSPQWLLPKPGDSKLGAVSGEPNLSPHHGKYSDAAKVARNGEPYPDTEKKKDVFRPSFYDIESGRRDRWHDEEREINPGIRRDRWREGDKDIGDSRRPERWADNSSRHSVEARRGSSDKWMDSGNRENNFDQRRESKWNTRWGPDDKDSENKREKWSDSSRDGELSREKGISHLTNQGKDTSNHVKDTDKDGEHHSRSWRSNSFLGRGRGDTSNHPSLSSNKPSPTFGYGRGRGENGVSVFPAGRGRGNPMLSSANTNASRSYSLGAVSDKLEDARGDPYTLKYTRTKLLDIYRMTDISNCRLSFKGFIEVPSLTIGEPLEPLALSAPPPEELGILKGIDKGDIVSSVLPQVSKDGSVGRSPVDVPSKHARPGSREDLPYAVDDHRDDFTDSSKVLRFEGFVKKGDRVRDSSLLESFSTEYHVQPRCQCEEHSSHDCNVTNADAGPGWPNMQKDLEIEQMNNSSVSSAPQRDVSLQHDNKNFHSEFGYSSMVRRQSSEVLGKEMEGSLLHGPGDSFILKDKPVARKLQSQPSPEELTLYYKDPQGRIQGPFSGSDLIGWFEAGYFGIDLPVRIASAPADTPFSLLGDVMPHLRMKSRPPPGFNLGNQNDVVLPNAGNFTIPGNSHRDAAEFEFFKNGQKARHGMANGAENRYFESLMSGKLSSSPSKHASFTEGTREYVGNVSGGGMPSVGGESLSDLNYLLSQQLSLERQKSLPNPLPFWPGRDASSIPPKTDFFPTTPLSNSKSLPLTGDAALHVPQVPQHPDLLSLLQANADKSPSPAVNSGLSVWSNFPDVQPLNSNVHGGIGIVQDKIEMHHNQHFAPQSGFGVQLQRPQTQNQPSLSHLINQLGVPSGIVSSDNLLSSDISHDPQIRALLQQKLLLSQLQLQSQPVLPAQLSPLEIYLLQQQQGQQQQQLLLQQQQQQQQNMLSQVLSGHQSHQPFPEPSYGHLRVAMPTVSAHIDQLGLHQIQEALQIHHQMPVVDVPNDANSPPNLNVQASHDGCCPDSSNPLHLPHQTFDPPTHSKDWDSTPSEGIDTILKPDPITAPAMADGLAPSWVMNKLAEQPFVSCKNVLDVENLVHDEQVALSQTNETVTIVASGDMEFSNRDRGASDLISSVSMKVSDAKNSLVNAPEQCHTEPPSTKGVKNAEMREVKKTSEKKSKKQKNLKVQSVSDHAKGSSKAISSEQPKQDSEIQEANSGITKPLLPANAEEPNYASSPLGIGGDSSVFSTAEPVDSQQARTSSSSVVPIKHAEVTEGRLQQDQVGNLVPNPRTNASHRSWKSAPGLKAKSLLEIQMEEQRKAQMETMPSEPAVAVPTNINPTPWSGGMTNLANQPNRVSVPTASPQTMDLKSRKSQLHDLLAEEVLAKANEADKNFPAGDHKDLALSPPKQLGPLVDVPPNDDDFVEAKETRKSRKKAAKVKNAGLKASSPVASADLSTPAEKVKPIRQVLQEPESLPVPPGGPSLADFVLWRGDQANHAPVSAAWSTESGKVKKPASLREIQKEQEKKALSVQQHIPVPAIPKGQPSLGNRGSGSSWQLSGSSPSKTESSVQSKVSSIMQPISSISAQSKVRAEDDLFWGPLDQSKQETKQSDFPSLASSSSWGVKNSPAKLAPGKPANRQKTGSNRSADYSLSPSLPNGQLKGRKDASTKNSEAMDFRDWCENELFRLTGTKDTSFLEYCLKQSASEAEMLLSANLGSLDRDREFIDKFLNYKEFLSSDVIEIAFQAQSSSKVTVATPGHTITSKATAGDFDAEMEVGIDGSSRGSKKKGKKCKKVSPSVLGFNVVSNRIMMGEIQTVED</sequence>
<feature type="region of interest" description="Disordered" evidence="1">
    <location>
        <begin position="1541"/>
        <end position="1592"/>
    </location>
</feature>
<feature type="compositionally biased region" description="Basic and acidic residues" evidence="1">
    <location>
        <begin position="1681"/>
        <end position="1691"/>
    </location>
</feature>
<name>A0A9D5HND1_9LILI</name>
<feature type="compositionally biased region" description="Low complexity" evidence="1">
    <location>
        <begin position="1570"/>
        <end position="1582"/>
    </location>
</feature>
<dbReference type="CDD" id="cd00072">
    <property type="entry name" value="GYF"/>
    <property type="match status" value="1"/>
</dbReference>
<reference evidence="3" key="1">
    <citation type="submission" date="2021-03" db="EMBL/GenBank/DDBJ databases">
        <authorList>
            <person name="Li Z."/>
            <person name="Yang C."/>
        </authorList>
    </citation>
    <scope>NUCLEOTIDE SEQUENCE</scope>
    <source>
        <strain evidence="3">Dzin_1.0</strain>
        <tissue evidence="3">Leaf</tissue>
    </source>
</reference>
<comment type="caution">
    <text evidence="3">The sequence shown here is derived from an EMBL/GenBank/DDBJ whole genome shotgun (WGS) entry which is preliminary data.</text>
</comment>
<feature type="compositionally biased region" description="Polar residues" evidence="1">
    <location>
        <begin position="245"/>
        <end position="258"/>
    </location>
</feature>
<feature type="compositionally biased region" description="Basic and acidic residues" evidence="1">
    <location>
        <begin position="1181"/>
        <end position="1194"/>
    </location>
</feature>
<feature type="compositionally biased region" description="Polar residues" evidence="1">
    <location>
        <begin position="1629"/>
        <end position="1642"/>
    </location>
</feature>
<feature type="compositionally biased region" description="Basic and acidic residues" evidence="1">
    <location>
        <begin position="96"/>
        <end position="205"/>
    </location>
</feature>
<dbReference type="PANTHER" id="PTHR47471">
    <property type="entry name" value="GYF DOMAIN-CONTAINING PROTEIN"/>
    <property type="match status" value="1"/>
</dbReference>
<evidence type="ECO:0000259" key="2">
    <source>
        <dbReference type="PROSITE" id="PS50829"/>
    </source>
</evidence>
<proteinExistence type="predicted"/>
<keyword evidence="4" id="KW-1185">Reference proteome</keyword>
<evidence type="ECO:0000313" key="3">
    <source>
        <dbReference type="EMBL" id="KAJ0981917.1"/>
    </source>
</evidence>
<dbReference type="Pfam" id="PF02213">
    <property type="entry name" value="GYF"/>
    <property type="match status" value="1"/>
</dbReference>
<feature type="compositionally biased region" description="Basic and acidic residues" evidence="1">
    <location>
        <begin position="215"/>
        <end position="230"/>
    </location>
</feature>
<dbReference type="SUPFAM" id="SSF55277">
    <property type="entry name" value="GYF domain"/>
    <property type="match status" value="1"/>
</dbReference>
<dbReference type="OrthoDB" id="6415790at2759"/>
<evidence type="ECO:0000313" key="4">
    <source>
        <dbReference type="Proteomes" id="UP001085076"/>
    </source>
</evidence>
<protein>
    <recommendedName>
        <fullName evidence="2">GYF domain-containing protein</fullName>
    </recommendedName>
</protein>
<gene>
    <name evidence="3" type="ORF">J5N97_010172</name>
</gene>
<feature type="compositionally biased region" description="Polar residues" evidence="1">
    <location>
        <begin position="1583"/>
        <end position="1592"/>
    </location>
</feature>
<evidence type="ECO:0000256" key="1">
    <source>
        <dbReference type="SAM" id="MobiDB-lite"/>
    </source>
</evidence>
<dbReference type="Proteomes" id="UP001085076">
    <property type="component" value="Miscellaneous, Linkage group lg02"/>
</dbReference>
<reference evidence="3" key="2">
    <citation type="journal article" date="2022" name="Hortic Res">
        <title>The genome of Dioscorea zingiberensis sheds light on the biosynthesis, origin and evolution of the medicinally important diosgenin saponins.</title>
        <authorList>
            <person name="Li Y."/>
            <person name="Tan C."/>
            <person name="Li Z."/>
            <person name="Guo J."/>
            <person name="Li S."/>
            <person name="Chen X."/>
            <person name="Wang C."/>
            <person name="Dai X."/>
            <person name="Yang H."/>
            <person name="Song W."/>
            <person name="Hou L."/>
            <person name="Xu J."/>
            <person name="Tong Z."/>
            <person name="Xu A."/>
            <person name="Yuan X."/>
            <person name="Wang W."/>
            <person name="Yang Q."/>
            <person name="Chen L."/>
            <person name="Sun Z."/>
            <person name="Wang K."/>
            <person name="Pan B."/>
            <person name="Chen J."/>
            <person name="Bao Y."/>
            <person name="Liu F."/>
            <person name="Qi X."/>
            <person name="Gang D.R."/>
            <person name="Wen J."/>
            <person name="Li J."/>
        </authorList>
    </citation>
    <scope>NUCLEOTIDE SEQUENCE</scope>
    <source>
        <strain evidence="3">Dzin_1.0</strain>
    </source>
</reference>